<dbReference type="EMBL" id="CP023270">
    <property type="protein sequence ID" value="AVJ29992.1"/>
    <property type="molecule type" value="Genomic_DNA"/>
</dbReference>
<name>A0A2S0ID79_9BURK</name>
<dbReference type="Pfam" id="PF14903">
    <property type="entry name" value="WG_beta_rep"/>
    <property type="match status" value="1"/>
</dbReference>
<organism evidence="2 3">
    <name type="scientific">Achromobacter spanius</name>
    <dbReference type="NCBI Taxonomy" id="217203"/>
    <lineage>
        <taxon>Bacteria</taxon>
        <taxon>Pseudomonadati</taxon>
        <taxon>Pseudomonadota</taxon>
        <taxon>Betaproteobacteria</taxon>
        <taxon>Burkholderiales</taxon>
        <taxon>Alcaligenaceae</taxon>
        <taxon>Achromobacter</taxon>
    </lineage>
</organism>
<accession>A0A2S0ID79</accession>
<evidence type="ECO:0000256" key="1">
    <source>
        <dbReference type="SAM" id="MobiDB-lite"/>
    </source>
</evidence>
<dbReference type="OrthoDB" id="343240at2"/>
<dbReference type="RefSeq" id="WP_105240630.1">
    <property type="nucleotide sequence ID" value="NZ_CP023270.1"/>
</dbReference>
<gene>
    <name evidence="2" type="ORF">CLM73_24410</name>
</gene>
<evidence type="ECO:0008006" key="4">
    <source>
        <dbReference type="Google" id="ProtNLM"/>
    </source>
</evidence>
<proteinExistence type="predicted"/>
<keyword evidence="3" id="KW-1185">Reference proteome</keyword>
<dbReference type="Proteomes" id="UP000239477">
    <property type="component" value="Chromosome"/>
</dbReference>
<feature type="compositionally biased region" description="Low complexity" evidence="1">
    <location>
        <begin position="187"/>
        <end position="201"/>
    </location>
</feature>
<reference evidence="2 3" key="1">
    <citation type="submission" date="2017-09" db="EMBL/GenBank/DDBJ databases">
        <title>Genomic, metabolic, and phenotypic characteristics of bacterial isolates from the natural microbiome of the model nematode Caenorhabditis elegans.</title>
        <authorList>
            <person name="Zimmermann J."/>
            <person name="Obeng N."/>
            <person name="Yang W."/>
            <person name="Obeng O."/>
            <person name="Kissoyan K."/>
            <person name="Pees B."/>
            <person name="Dirksen P."/>
            <person name="Hoppner M."/>
            <person name="Franke A."/>
            <person name="Rosenstiel P."/>
            <person name="Leippe M."/>
            <person name="Dierking K."/>
            <person name="Kaleta C."/>
            <person name="Schulenburg H."/>
        </authorList>
    </citation>
    <scope>NUCLEOTIDE SEQUENCE [LARGE SCALE GENOMIC DNA]</scope>
    <source>
        <strain evidence="2 3">MYb73</strain>
    </source>
</reference>
<dbReference type="AlphaFoldDB" id="A0A2S0ID79"/>
<protein>
    <recommendedName>
        <fullName evidence="4">WG repeat-containing protein</fullName>
    </recommendedName>
</protein>
<evidence type="ECO:0000313" key="3">
    <source>
        <dbReference type="Proteomes" id="UP000239477"/>
    </source>
</evidence>
<evidence type="ECO:0000313" key="2">
    <source>
        <dbReference type="EMBL" id="AVJ29992.1"/>
    </source>
</evidence>
<sequence length="201" mass="21884">MLIAALLTSLALTSGHAIEYDLPCFFADKEAEGSLEHVQHCARATNDSVEFRPAVLARMDFSVDGLSPATANGSWHWVRPDGRAVAVVTFDNGADDFEEGLTRGPWAGGMAYYDKQLNRVLATPYDWVDRFEGGLAAVCKGCRIERTRDGEHSYVTGGEWGAIDREGRLSLPMRPDAMSLRAEMEAARGAPSGAPRPQDQP</sequence>
<feature type="region of interest" description="Disordered" evidence="1">
    <location>
        <begin position="182"/>
        <end position="201"/>
    </location>
</feature>
<dbReference type="InterPro" id="IPR032774">
    <property type="entry name" value="WG_beta_rep"/>
</dbReference>